<sequence>MISEPRFSHLQHLLKGIGTFHENE</sequence>
<name>A0A0K2VG77_LEPSM</name>
<dbReference type="EMBL" id="HACA01031994">
    <property type="protein sequence ID" value="CDW49355.1"/>
    <property type="molecule type" value="Transcribed_RNA"/>
</dbReference>
<proteinExistence type="predicted"/>
<accession>A0A0K2VG77</accession>
<organism evidence="1">
    <name type="scientific">Lepeophtheirus salmonis</name>
    <name type="common">Salmon louse</name>
    <name type="synonym">Caligus salmonis</name>
    <dbReference type="NCBI Taxonomy" id="72036"/>
    <lineage>
        <taxon>Eukaryota</taxon>
        <taxon>Metazoa</taxon>
        <taxon>Ecdysozoa</taxon>
        <taxon>Arthropoda</taxon>
        <taxon>Crustacea</taxon>
        <taxon>Multicrustacea</taxon>
        <taxon>Hexanauplia</taxon>
        <taxon>Copepoda</taxon>
        <taxon>Siphonostomatoida</taxon>
        <taxon>Caligidae</taxon>
        <taxon>Lepeophtheirus</taxon>
    </lineage>
</organism>
<protein>
    <submittedName>
        <fullName evidence="1">Uncharacterized protein</fullName>
    </submittedName>
</protein>
<evidence type="ECO:0000313" key="1">
    <source>
        <dbReference type="EMBL" id="CDW49355.1"/>
    </source>
</evidence>
<dbReference type="AlphaFoldDB" id="A0A0K2VG77"/>
<reference evidence="1" key="1">
    <citation type="submission" date="2014-05" db="EMBL/GenBank/DDBJ databases">
        <authorList>
            <person name="Chronopoulou M."/>
        </authorList>
    </citation>
    <scope>NUCLEOTIDE SEQUENCE</scope>
    <source>
        <tissue evidence="1">Whole organism</tissue>
    </source>
</reference>